<reference evidence="1 2" key="1">
    <citation type="submission" date="2024-01" db="EMBL/GenBank/DDBJ databases">
        <title>A telomere-to-telomere, gap-free genome of sweet tea (Lithocarpus litseifolius).</title>
        <authorList>
            <person name="Zhou J."/>
        </authorList>
    </citation>
    <scope>NUCLEOTIDE SEQUENCE [LARGE SCALE GENOMIC DNA]</scope>
    <source>
        <strain evidence="1">Zhou-2022a</strain>
        <tissue evidence="1">Leaf</tissue>
    </source>
</reference>
<dbReference type="AlphaFoldDB" id="A0AAW2BYB4"/>
<dbReference type="Proteomes" id="UP001459277">
    <property type="component" value="Unassembled WGS sequence"/>
</dbReference>
<dbReference type="EMBL" id="JAZDWU010000010">
    <property type="protein sequence ID" value="KAK9989849.1"/>
    <property type="molecule type" value="Genomic_DNA"/>
</dbReference>
<organism evidence="1 2">
    <name type="scientific">Lithocarpus litseifolius</name>
    <dbReference type="NCBI Taxonomy" id="425828"/>
    <lineage>
        <taxon>Eukaryota</taxon>
        <taxon>Viridiplantae</taxon>
        <taxon>Streptophyta</taxon>
        <taxon>Embryophyta</taxon>
        <taxon>Tracheophyta</taxon>
        <taxon>Spermatophyta</taxon>
        <taxon>Magnoliopsida</taxon>
        <taxon>eudicotyledons</taxon>
        <taxon>Gunneridae</taxon>
        <taxon>Pentapetalae</taxon>
        <taxon>rosids</taxon>
        <taxon>fabids</taxon>
        <taxon>Fagales</taxon>
        <taxon>Fagaceae</taxon>
        <taxon>Lithocarpus</taxon>
    </lineage>
</organism>
<name>A0AAW2BYB4_9ROSI</name>
<accession>A0AAW2BYB4</accession>
<dbReference type="InterPro" id="IPR032675">
    <property type="entry name" value="LRR_dom_sf"/>
</dbReference>
<dbReference type="InterPro" id="IPR001611">
    <property type="entry name" value="Leu-rich_rpt"/>
</dbReference>
<evidence type="ECO:0000313" key="2">
    <source>
        <dbReference type="Proteomes" id="UP001459277"/>
    </source>
</evidence>
<comment type="caution">
    <text evidence="1">The sequence shown here is derived from an EMBL/GenBank/DDBJ whole genome shotgun (WGS) entry which is preliminary data.</text>
</comment>
<dbReference type="Gene3D" id="3.80.10.10">
    <property type="entry name" value="Ribonuclease Inhibitor"/>
    <property type="match status" value="1"/>
</dbReference>
<proteinExistence type="predicted"/>
<gene>
    <name evidence="1" type="ORF">SO802_030088</name>
</gene>
<protein>
    <submittedName>
        <fullName evidence="1">Uncharacterized protein</fullName>
    </submittedName>
</protein>
<dbReference type="Pfam" id="PF00560">
    <property type="entry name" value="LRR_1"/>
    <property type="match status" value="1"/>
</dbReference>
<keyword evidence="2" id="KW-1185">Reference proteome</keyword>
<dbReference type="SUPFAM" id="SSF52058">
    <property type="entry name" value="L domain-like"/>
    <property type="match status" value="1"/>
</dbReference>
<evidence type="ECO:0000313" key="1">
    <source>
        <dbReference type="EMBL" id="KAK9989849.1"/>
    </source>
</evidence>
<sequence length="120" mass="13550">MKRINLYGCESITKLPNLCAPNLEKLDISCCKILVECHESIGFLDKLQQLYLSSCEKLHNFPSHLTWKSLSILGSSSCPSLQIFSRLHAQWGPHGFHGLYSYCCKNVVDLEDIICKLPPP</sequence>